<keyword evidence="6" id="KW-0539">Nucleus</keyword>
<reference evidence="9" key="1">
    <citation type="submission" date="2025-08" db="UniProtKB">
        <authorList>
            <consortium name="Ensembl"/>
        </authorList>
    </citation>
    <scope>IDENTIFICATION</scope>
</reference>
<dbReference type="GO" id="GO:0008270">
    <property type="term" value="F:zinc ion binding"/>
    <property type="evidence" value="ECO:0007669"/>
    <property type="project" value="UniProtKB-KW"/>
</dbReference>
<keyword evidence="4 7" id="KW-0863">Zinc-finger</keyword>
<dbReference type="Pfam" id="PF13465">
    <property type="entry name" value="zf-H2C2_2"/>
    <property type="match status" value="1"/>
</dbReference>
<comment type="subcellular location">
    <subcellularLocation>
        <location evidence="1">Nucleus</location>
    </subcellularLocation>
</comment>
<dbReference type="PROSITE" id="PS00028">
    <property type="entry name" value="ZINC_FINGER_C2H2_1"/>
    <property type="match status" value="4"/>
</dbReference>
<feature type="domain" description="C2H2-type" evidence="8">
    <location>
        <begin position="47"/>
        <end position="74"/>
    </location>
</feature>
<dbReference type="PANTHER" id="PTHR10032:SF217">
    <property type="entry name" value="TRANSCRIPTION FACTOR OVO-LIKE 1-RELATED"/>
    <property type="match status" value="1"/>
</dbReference>
<feature type="domain" description="C2H2-type" evidence="8">
    <location>
        <begin position="103"/>
        <end position="131"/>
    </location>
</feature>
<feature type="domain" description="C2H2-type" evidence="8">
    <location>
        <begin position="75"/>
        <end position="102"/>
    </location>
</feature>
<dbReference type="InterPro" id="IPR027756">
    <property type="entry name" value="Ovo-like"/>
</dbReference>
<dbReference type="AlphaFoldDB" id="A0A8D0C2F3"/>
<name>A0A8D0C2F3_SALMN</name>
<protein>
    <recommendedName>
        <fullName evidence="8">C2H2-type domain-containing protein</fullName>
    </recommendedName>
</protein>
<evidence type="ECO:0000256" key="2">
    <source>
        <dbReference type="ARBA" id="ARBA00022723"/>
    </source>
</evidence>
<dbReference type="GO" id="GO:0009913">
    <property type="term" value="P:epidermal cell differentiation"/>
    <property type="evidence" value="ECO:0007669"/>
    <property type="project" value="TreeGrafter"/>
</dbReference>
<evidence type="ECO:0000256" key="1">
    <source>
        <dbReference type="ARBA" id="ARBA00004123"/>
    </source>
</evidence>
<dbReference type="PANTHER" id="PTHR10032">
    <property type="entry name" value="ZINC FINGER PROTEIN WITH KRAB AND SCAN DOMAINS"/>
    <property type="match status" value="1"/>
</dbReference>
<dbReference type="GO" id="GO:0000981">
    <property type="term" value="F:DNA-binding transcription factor activity, RNA polymerase II-specific"/>
    <property type="evidence" value="ECO:0007669"/>
    <property type="project" value="TreeGrafter"/>
</dbReference>
<evidence type="ECO:0000313" key="9">
    <source>
        <dbReference type="Ensembl" id="ENSSMRP00000019674.1"/>
    </source>
</evidence>
<dbReference type="FunFam" id="3.30.160.60:FF:000112">
    <property type="entry name" value="Mds1 and evi1 complex locus protein"/>
    <property type="match status" value="1"/>
</dbReference>
<evidence type="ECO:0000256" key="5">
    <source>
        <dbReference type="ARBA" id="ARBA00022833"/>
    </source>
</evidence>
<dbReference type="Ensembl" id="ENSSMRT00000023083.1">
    <property type="protein sequence ID" value="ENSSMRP00000019674.1"/>
    <property type="gene ID" value="ENSSMRG00000015345.1"/>
</dbReference>
<dbReference type="FunFam" id="3.30.160.60:FF:000452">
    <property type="entry name" value="Transcription factor Ovo-like 2"/>
    <property type="match status" value="1"/>
</dbReference>
<evidence type="ECO:0000259" key="8">
    <source>
        <dbReference type="PROSITE" id="PS50157"/>
    </source>
</evidence>
<keyword evidence="3" id="KW-0677">Repeat</keyword>
<dbReference type="GO" id="GO:0005634">
    <property type="term" value="C:nucleus"/>
    <property type="evidence" value="ECO:0007669"/>
    <property type="project" value="UniProtKB-SubCell"/>
</dbReference>
<evidence type="ECO:0000313" key="10">
    <source>
        <dbReference type="Proteomes" id="UP000694421"/>
    </source>
</evidence>
<dbReference type="PROSITE" id="PS50157">
    <property type="entry name" value="ZINC_FINGER_C2H2_2"/>
    <property type="match status" value="3"/>
</dbReference>
<sequence length="204" mass="23348">TVLRSSSYSQGQDLHKEDGERFVAFAVRSTEYAKEQDGSPLQPLTEFRCLVCAKGFPLQRVLQRHLKCHSSFKKHLCRYCAKGFNDTFDLKRHLRTHTGIRPYRCPVCEKAFTQRCSLESHLKKIHGVEQHYAFRERRSKLFVCEECGFTCGGSDEYYGHLRQLHPAAGLPGKDFQKLPPPALQQTGVVQGRDFCLQPPPPPQL</sequence>
<dbReference type="GO" id="GO:0000978">
    <property type="term" value="F:RNA polymerase II cis-regulatory region sequence-specific DNA binding"/>
    <property type="evidence" value="ECO:0007669"/>
    <property type="project" value="TreeGrafter"/>
</dbReference>
<dbReference type="InterPro" id="IPR013087">
    <property type="entry name" value="Znf_C2H2_type"/>
</dbReference>
<accession>A0A8D0C2F3</accession>
<evidence type="ECO:0000256" key="7">
    <source>
        <dbReference type="PROSITE-ProRule" id="PRU00042"/>
    </source>
</evidence>
<dbReference type="GeneTree" id="ENSGT00940000165739"/>
<keyword evidence="2" id="KW-0479">Metal-binding</keyword>
<evidence type="ECO:0000256" key="6">
    <source>
        <dbReference type="ARBA" id="ARBA00023242"/>
    </source>
</evidence>
<proteinExistence type="predicted"/>
<dbReference type="InterPro" id="IPR036236">
    <property type="entry name" value="Znf_C2H2_sf"/>
</dbReference>
<dbReference type="SUPFAM" id="SSF57667">
    <property type="entry name" value="beta-beta-alpha zinc fingers"/>
    <property type="match status" value="1"/>
</dbReference>
<dbReference type="SMART" id="SM00355">
    <property type="entry name" value="ZnF_C2H2"/>
    <property type="match status" value="4"/>
</dbReference>
<evidence type="ECO:0000256" key="4">
    <source>
        <dbReference type="ARBA" id="ARBA00022771"/>
    </source>
</evidence>
<keyword evidence="5" id="KW-0862">Zinc</keyword>
<organism evidence="9 10">
    <name type="scientific">Salvator merianae</name>
    <name type="common">Argentine black and white tegu</name>
    <name type="synonym">Tupinambis merianae</name>
    <dbReference type="NCBI Taxonomy" id="96440"/>
    <lineage>
        <taxon>Eukaryota</taxon>
        <taxon>Metazoa</taxon>
        <taxon>Chordata</taxon>
        <taxon>Craniata</taxon>
        <taxon>Vertebrata</taxon>
        <taxon>Euteleostomi</taxon>
        <taxon>Lepidosauria</taxon>
        <taxon>Squamata</taxon>
        <taxon>Bifurcata</taxon>
        <taxon>Unidentata</taxon>
        <taxon>Episquamata</taxon>
        <taxon>Laterata</taxon>
        <taxon>Teiioidea</taxon>
        <taxon>Teiidae</taxon>
        <taxon>Salvator</taxon>
    </lineage>
</organism>
<dbReference type="Gene3D" id="3.30.160.60">
    <property type="entry name" value="Classic Zinc Finger"/>
    <property type="match status" value="2"/>
</dbReference>
<evidence type="ECO:0000256" key="3">
    <source>
        <dbReference type="ARBA" id="ARBA00022737"/>
    </source>
</evidence>
<reference evidence="9" key="2">
    <citation type="submission" date="2025-09" db="UniProtKB">
        <authorList>
            <consortium name="Ensembl"/>
        </authorList>
    </citation>
    <scope>IDENTIFICATION</scope>
</reference>
<dbReference type="Proteomes" id="UP000694421">
    <property type="component" value="Unplaced"/>
</dbReference>
<keyword evidence="10" id="KW-1185">Reference proteome</keyword>